<dbReference type="InterPro" id="IPR008231">
    <property type="entry name" value="CsaA"/>
</dbReference>
<evidence type="ECO:0000256" key="2">
    <source>
        <dbReference type="ARBA" id="ARBA00022884"/>
    </source>
</evidence>
<dbReference type="Gene3D" id="2.40.50.140">
    <property type="entry name" value="Nucleic acid-binding proteins"/>
    <property type="match status" value="1"/>
</dbReference>
<protein>
    <submittedName>
        <fullName evidence="5">tRNA-binding protein</fullName>
    </submittedName>
</protein>
<organism evidence="5 6">
    <name type="scientific">Marinicauda algicola</name>
    <dbReference type="NCBI Taxonomy" id="2029849"/>
    <lineage>
        <taxon>Bacteria</taxon>
        <taxon>Pseudomonadati</taxon>
        <taxon>Pseudomonadota</taxon>
        <taxon>Alphaproteobacteria</taxon>
        <taxon>Maricaulales</taxon>
        <taxon>Maricaulaceae</taxon>
        <taxon>Marinicauda</taxon>
    </lineage>
</organism>
<evidence type="ECO:0000259" key="4">
    <source>
        <dbReference type="PROSITE" id="PS50886"/>
    </source>
</evidence>
<dbReference type="InterPro" id="IPR012340">
    <property type="entry name" value="NA-bd_OB-fold"/>
</dbReference>
<comment type="caution">
    <text evidence="5">The sequence shown here is derived from an EMBL/GenBank/DDBJ whole genome shotgun (WGS) entry which is preliminary data.</text>
</comment>
<evidence type="ECO:0000256" key="3">
    <source>
        <dbReference type="PROSITE-ProRule" id="PRU00209"/>
    </source>
</evidence>
<dbReference type="NCBIfam" id="NF007494">
    <property type="entry name" value="PRK10089.1-3"/>
    <property type="match status" value="1"/>
</dbReference>
<keyword evidence="1 3" id="KW-0820">tRNA-binding</keyword>
<sequence>MSPHDPPAPEIDPEVFFRADIRLGTILSAEAFPEARKPAYKLVIDFGPGVGRKKSSAQITEAYALEELPGRRVLAVVNFPPRQIGPFMSEVLVLGVHDASGAVRLLGADGEAPDGARVC</sequence>
<evidence type="ECO:0000313" key="6">
    <source>
        <dbReference type="Proteomes" id="UP000308054"/>
    </source>
</evidence>
<dbReference type="PANTHER" id="PTHR11586:SF37">
    <property type="entry name" value="TRNA-BINDING DOMAIN-CONTAINING PROTEIN"/>
    <property type="match status" value="1"/>
</dbReference>
<evidence type="ECO:0000256" key="1">
    <source>
        <dbReference type="ARBA" id="ARBA00022555"/>
    </source>
</evidence>
<dbReference type="AlphaFoldDB" id="A0A4S2GZ15"/>
<reference evidence="5 6" key="1">
    <citation type="journal article" date="2017" name="Int. J. Syst. Evol. Microbiol.">
        <title>Marinicauda algicola sp. nov., isolated from a marine red alga Rhodosorus marinus.</title>
        <authorList>
            <person name="Jeong S.E."/>
            <person name="Jeon S.H."/>
            <person name="Chun B.H."/>
            <person name="Kim D.W."/>
            <person name="Jeon C.O."/>
        </authorList>
    </citation>
    <scope>NUCLEOTIDE SEQUENCE [LARGE SCALE GENOMIC DNA]</scope>
    <source>
        <strain evidence="5 6">JCM 31718</strain>
    </source>
</reference>
<dbReference type="PANTHER" id="PTHR11586">
    <property type="entry name" value="TRNA-AMINOACYLATION COFACTOR ARC1 FAMILY MEMBER"/>
    <property type="match status" value="1"/>
</dbReference>
<dbReference type="Pfam" id="PF01588">
    <property type="entry name" value="tRNA_bind"/>
    <property type="match status" value="1"/>
</dbReference>
<gene>
    <name evidence="5" type="ORF">E5163_11785</name>
</gene>
<feature type="domain" description="TRNA-binding" evidence="4">
    <location>
        <begin position="15"/>
        <end position="119"/>
    </location>
</feature>
<dbReference type="PROSITE" id="PS50886">
    <property type="entry name" value="TRBD"/>
    <property type="match status" value="1"/>
</dbReference>
<dbReference type="RefSeq" id="WP_135996336.1">
    <property type="nucleotide sequence ID" value="NZ_CP071057.1"/>
</dbReference>
<dbReference type="FunFam" id="2.40.50.140:FF:000165">
    <property type="entry name" value="Chaperone CsaA"/>
    <property type="match status" value="1"/>
</dbReference>
<keyword evidence="2 3" id="KW-0694">RNA-binding</keyword>
<dbReference type="SUPFAM" id="SSF50249">
    <property type="entry name" value="Nucleic acid-binding proteins"/>
    <property type="match status" value="1"/>
</dbReference>
<dbReference type="InterPro" id="IPR002547">
    <property type="entry name" value="tRNA-bd_dom"/>
</dbReference>
<evidence type="ECO:0000313" key="5">
    <source>
        <dbReference type="EMBL" id="TGY88490.1"/>
    </source>
</evidence>
<dbReference type="NCBIfam" id="TIGR02222">
    <property type="entry name" value="chap_CsaA"/>
    <property type="match status" value="1"/>
</dbReference>
<dbReference type="Proteomes" id="UP000308054">
    <property type="component" value="Unassembled WGS sequence"/>
</dbReference>
<keyword evidence="6" id="KW-1185">Reference proteome</keyword>
<proteinExistence type="predicted"/>
<dbReference type="NCBIfam" id="NF007495">
    <property type="entry name" value="PRK10089.1-4"/>
    <property type="match status" value="1"/>
</dbReference>
<dbReference type="OrthoDB" id="9794564at2"/>
<dbReference type="GO" id="GO:0000049">
    <property type="term" value="F:tRNA binding"/>
    <property type="evidence" value="ECO:0007669"/>
    <property type="project" value="UniProtKB-UniRule"/>
</dbReference>
<name>A0A4S2GZ15_9PROT</name>
<accession>A0A4S2GZ15</accession>
<dbReference type="EMBL" id="SRXW01000003">
    <property type="protein sequence ID" value="TGY88490.1"/>
    <property type="molecule type" value="Genomic_DNA"/>
</dbReference>
<dbReference type="CDD" id="cd02798">
    <property type="entry name" value="tRNA_bind_CsaA"/>
    <property type="match status" value="1"/>
</dbReference>
<dbReference type="InterPro" id="IPR051270">
    <property type="entry name" value="Tyrosine-tRNA_ligase_regulator"/>
</dbReference>